<proteinExistence type="predicted"/>
<gene>
    <name evidence="3" type="ORF">HMF3257_11180</name>
</gene>
<dbReference type="Pfam" id="PF13568">
    <property type="entry name" value="OMP_b-brl_2"/>
    <property type="match status" value="1"/>
</dbReference>
<name>A0A327NIK3_9BACT</name>
<comment type="caution">
    <text evidence="3">The sequence shown here is derived from an EMBL/GenBank/DDBJ whole genome shotgun (WGS) entry which is preliminary data.</text>
</comment>
<dbReference type="Proteomes" id="UP000249016">
    <property type="component" value="Unassembled WGS sequence"/>
</dbReference>
<sequence length="266" mass="29219">MKLTSIFRFVLLLTGAFSVQACENFMPEGSADLVKNRYHGPSYDKTHPAPAGYDVGFNIAMYYLLSLARGGSSTSLHALPPASDNLLASTSRQLTFESSYIPPKPTSFFQSEHFVLMPGLQLIRKGNRFSDSFGTDVTHLLYLELPIYALYRHQLPDNKGELFGGLGPYFGYGLAGNFKFTFNGETTKVPAFDAKNGGFKRFDAGVSLTAGYQFPGSLRVRLAYELGLVNLESGPSGGFGDKTFNRALSLNVGYPLDKIVNKFKKK</sequence>
<organism evidence="3 4">
    <name type="scientific">Spirosoma telluris</name>
    <dbReference type="NCBI Taxonomy" id="2183553"/>
    <lineage>
        <taxon>Bacteria</taxon>
        <taxon>Pseudomonadati</taxon>
        <taxon>Bacteroidota</taxon>
        <taxon>Cytophagia</taxon>
        <taxon>Cytophagales</taxon>
        <taxon>Cytophagaceae</taxon>
        <taxon>Spirosoma</taxon>
    </lineage>
</organism>
<evidence type="ECO:0000259" key="2">
    <source>
        <dbReference type="Pfam" id="PF13568"/>
    </source>
</evidence>
<accession>A0A327NIK3</accession>
<feature type="domain" description="Outer membrane protein beta-barrel" evidence="2">
    <location>
        <begin position="109"/>
        <end position="231"/>
    </location>
</feature>
<evidence type="ECO:0000256" key="1">
    <source>
        <dbReference type="SAM" id="SignalP"/>
    </source>
</evidence>
<dbReference type="AlphaFoldDB" id="A0A327NIK3"/>
<dbReference type="OrthoDB" id="1150878at2"/>
<feature type="signal peptide" evidence="1">
    <location>
        <begin position="1"/>
        <end position="21"/>
    </location>
</feature>
<dbReference type="EMBL" id="QLII01000001">
    <property type="protein sequence ID" value="RAI74683.1"/>
    <property type="molecule type" value="Genomic_DNA"/>
</dbReference>
<dbReference type="PROSITE" id="PS51257">
    <property type="entry name" value="PROKAR_LIPOPROTEIN"/>
    <property type="match status" value="1"/>
</dbReference>
<keyword evidence="4" id="KW-1185">Reference proteome</keyword>
<dbReference type="RefSeq" id="WP_111342193.1">
    <property type="nucleotide sequence ID" value="NZ_QLII01000001.1"/>
</dbReference>
<dbReference type="InterPro" id="IPR025665">
    <property type="entry name" value="Beta-barrel_OMP_2"/>
</dbReference>
<feature type="chain" id="PRO_5016278588" evidence="1">
    <location>
        <begin position="22"/>
        <end position="266"/>
    </location>
</feature>
<protein>
    <submittedName>
        <fullName evidence="3">PorT family protein</fullName>
    </submittedName>
</protein>
<evidence type="ECO:0000313" key="3">
    <source>
        <dbReference type="EMBL" id="RAI74683.1"/>
    </source>
</evidence>
<keyword evidence="1" id="KW-0732">Signal</keyword>
<reference evidence="3 4" key="1">
    <citation type="submission" date="2018-06" db="EMBL/GenBank/DDBJ databases">
        <title>Spirosoma sp. HMF3257 Genome sequencing and assembly.</title>
        <authorList>
            <person name="Kang H."/>
            <person name="Cha I."/>
            <person name="Kim H."/>
            <person name="Kang J."/>
            <person name="Joh K."/>
        </authorList>
    </citation>
    <scope>NUCLEOTIDE SEQUENCE [LARGE SCALE GENOMIC DNA]</scope>
    <source>
        <strain evidence="3 4">HMF3257</strain>
    </source>
</reference>
<evidence type="ECO:0000313" key="4">
    <source>
        <dbReference type="Proteomes" id="UP000249016"/>
    </source>
</evidence>